<dbReference type="Proteomes" id="UP000189681">
    <property type="component" value="Unassembled WGS sequence"/>
</dbReference>
<dbReference type="InterPro" id="IPR032877">
    <property type="entry name" value="Transposase_HTH"/>
</dbReference>
<protein>
    <recommendedName>
        <fullName evidence="1">Transposase IS204/IS1001/IS1096/IS1165 helix-turn-helix domain-containing protein</fullName>
    </recommendedName>
</protein>
<name>A0A1V4AQ70_9BACT</name>
<comment type="caution">
    <text evidence="2">The sequence shown here is derived from an EMBL/GenBank/DDBJ whole genome shotgun (WGS) entry which is preliminary data.</text>
</comment>
<evidence type="ECO:0000259" key="1">
    <source>
        <dbReference type="Pfam" id="PF13542"/>
    </source>
</evidence>
<sequence>MVPCIGVITTRKCVECETYPAERCGKVKREALEWLSRNPFYTKRFAFFVGRRCRSMTIQDVAKELKLDWHTVKELDKQYPEKQLA</sequence>
<accession>A0A1V4AQ70</accession>
<feature type="domain" description="Transposase IS204/IS1001/IS1096/IS1165 helix-turn-helix" evidence="1">
    <location>
        <begin position="30"/>
        <end position="79"/>
    </location>
</feature>
<dbReference type="Pfam" id="PF13542">
    <property type="entry name" value="HTH_Tnp_ISL3"/>
    <property type="match status" value="1"/>
</dbReference>
<reference evidence="2 3" key="1">
    <citation type="journal article" date="2017" name="Water Res.">
        <title>Discovery and metagenomic analysis of an anammox bacterial enrichment related to Candidatus "Brocadia caroliniensis" in a full-scale glycerol-fed nitritation-denitritation separate centrate treatment process.</title>
        <authorList>
            <person name="Park H."/>
            <person name="Brotto A.C."/>
            <person name="van Loosdrecht M.C."/>
            <person name="Chandran K."/>
        </authorList>
    </citation>
    <scope>NUCLEOTIDE SEQUENCE [LARGE SCALE GENOMIC DNA]</scope>
    <source>
        <strain evidence="2">26THWARD</strain>
    </source>
</reference>
<organism evidence="2 3">
    <name type="scientific">Candidatus Brocadia carolinensis</name>
    <dbReference type="NCBI Taxonomy" id="1004156"/>
    <lineage>
        <taxon>Bacteria</taxon>
        <taxon>Pseudomonadati</taxon>
        <taxon>Planctomycetota</taxon>
        <taxon>Candidatus Brocadiia</taxon>
        <taxon>Candidatus Brocadiales</taxon>
        <taxon>Candidatus Brocadiaceae</taxon>
        <taxon>Candidatus Brocadia</taxon>
    </lineage>
</organism>
<dbReference type="EMBL" id="AYTS01000162">
    <property type="protein sequence ID" value="OOP55251.1"/>
    <property type="molecule type" value="Genomic_DNA"/>
</dbReference>
<dbReference type="AlphaFoldDB" id="A0A1V4AQ70"/>
<proteinExistence type="predicted"/>
<gene>
    <name evidence="2" type="ORF">AYP45_15850</name>
</gene>
<evidence type="ECO:0000313" key="3">
    <source>
        <dbReference type="Proteomes" id="UP000189681"/>
    </source>
</evidence>
<evidence type="ECO:0000313" key="2">
    <source>
        <dbReference type="EMBL" id="OOP55251.1"/>
    </source>
</evidence>